<keyword evidence="2" id="KW-0129">CBS domain</keyword>
<sequence length="156" mass="16897">MNVREIMTSPVDAVPPVASVAEVAREMERTGVGCLVVLDQEIVGIVTDRDLVIRCVARGLPAEQTLVRDVMSRDVMVVGPDNPVEDVFDVFGHHAFRRLPVVEGRSLVGLVTVDDLLLRAHYMFSGLLGPISMETLVPRSREPAAGPRQRTGAEGG</sequence>
<dbReference type="InterPro" id="IPR046342">
    <property type="entry name" value="CBS_dom_sf"/>
</dbReference>
<dbReference type="RefSeq" id="WP_114399608.1">
    <property type="nucleotide sequence ID" value="NZ_QEIM01000139.1"/>
</dbReference>
<dbReference type="SUPFAM" id="SSF54631">
    <property type="entry name" value="CBS-domain pair"/>
    <property type="match status" value="1"/>
</dbReference>
<reference evidence="4 5" key="1">
    <citation type="submission" date="2018-04" db="EMBL/GenBank/DDBJ databases">
        <title>Novel actinobacteria from marine sediment.</title>
        <authorList>
            <person name="Ng Z.Y."/>
            <person name="Tan G.Y.A."/>
        </authorList>
    </citation>
    <scope>NUCLEOTIDE SEQUENCE [LARGE SCALE GENOMIC DNA]</scope>
    <source>
        <strain evidence="4 5">TPS81</strain>
    </source>
</reference>
<accession>A0A368T829</accession>
<dbReference type="Gene3D" id="3.10.580.10">
    <property type="entry name" value="CBS-domain"/>
    <property type="match status" value="1"/>
</dbReference>
<dbReference type="AlphaFoldDB" id="A0A368T829"/>
<organism evidence="4 5">
    <name type="scientific">Marinitenerispora sediminis</name>
    <dbReference type="NCBI Taxonomy" id="1931232"/>
    <lineage>
        <taxon>Bacteria</taxon>
        <taxon>Bacillati</taxon>
        <taxon>Actinomycetota</taxon>
        <taxon>Actinomycetes</taxon>
        <taxon>Streptosporangiales</taxon>
        <taxon>Nocardiopsidaceae</taxon>
        <taxon>Marinitenerispora</taxon>
    </lineage>
</organism>
<dbReference type="Pfam" id="PF00571">
    <property type="entry name" value="CBS"/>
    <property type="match status" value="2"/>
</dbReference>
<feature type="domain" description="CBS" evidence="3">
    <location>
        <begin position="71"/>
        <end position="131"/>
    </location>
</feature>
<dbReference type="PANTHER" id="PTHR48108">
    <property type="entry name" value="CBS DOMAIN-CONTAINING PROTEIN CBSX2, CHLOROPLASTIC"/>
    <property type="match status" value="1"/>
</dbReference>
<proteinExistence type="predicted"/>
<dbReference type="EMBL" id="QEIN01000040">
    <property type="protein sequence ID" value="RCV60385.1"/>
    <property type="molecule type" value="Genomic_DNA"/>
</dbReference>
<keyword evidence="1" id="KW-0677">Repeat</keyword>
<gene>
    <name evidence="4" type="ORF">DEF24_07240</name>
</gene>
<evidence type="ECO:0000259" key="3">
    <source>
        <dbReference type="PROSITE" id="PS51371"/>
    </source>
</evidence>
<dbReference type="PROSITE" id="PS51371">
    <property type="entry name" value="CBS"/>
    <property type="match status" value="2"/>
</dbReference>
<dbReference type="InterPro" id="IPR000644">
    <property type="entry name" value="CBS_dom"/>
</dbReference>
<evidence type="ECO:0000256" key="1">
    <source>
        <dbReference type="ARBA" id="ARBA00022737"/>
    </source>
</evidence>
<name>A0A368T829_9ACTN</name>
<evidence type="ECO:0000256" key="2">
    <source>
        <dbReference type="PROSITE-ProRule" id="PRU00703"/>
    </source>
</evidence>
<evidence type="ECO:0000313" key="4">
    <source>
        <dbReference type="EMBL" id="RCV60385.1"/>
    </source>
</evidence>
<protein>
    <submittedName>
        <fullName evidence="4">CBS domain-containing protein</fullName>
    </submittedName>
</protein>
<dbReference type="InterPro" id="IPR051462">
    <property type="entry name" value="CBS_domain-containing"/>
</dbReference>
<dbReference type="OrthoDB" id="9789996at2"/>
<evidence type="ECO:0000313" key="5">
    <source>
        <dbReference type="Proteomes" id="UP000253318"/>
    </source>
</evidence>
<keyword evidence="5" id="KW-1185">Reference proteome</keyword>
<dbReference type="SMART" id="SM00116">
    <property type="entry name" value="CBS"/>
    <property type="match status" value="2"/>
</dbReference>
<comment type="caution">
    <text evidence="4">The sequence shown here is derived from an EMBL/GenBank/DDBJ whole genome shotgun (WGS) entry which is preliminary data.</text>
</comment>
<feature type="domain" description="CBS" evidence="3">
    <location>
        <begin position="7"/>
        <end position="63"/>
    </location>
</feature>
<dbReference type="Proteomes" id="UP000253318">
    <property type="component" value="Unassembled WGS sequence"/>
</dbReference>
<dbReference type="PANTHER" id="PTHR48108:SF26">
    <property type="entry name" value="CBS DOMAIN-CONTAINING PROTEIN DDB_G0289609"/>
    <property type="match status" value="1"/>
</dbReference>